<accession>A0A849BF96</accession>
<reference evidence="2 3" key="1">
    <citation type="submission" date="2020-05" db="EMBL/GenBank/DDBJ databases">
        <title>MicrobeNet Type strains.</title>
        <authorList>
            <person name="Nicholson A.C."/>
        </authorList>
    </citation>
    <scope>NUCLEOTIDE SEQUENCE [LARGE SCALE GENOMIC DNA]</scope>
    <source>
        <strain evidence="2 3">JCM 14547</strain>
    </source>
</reference>
<protein>
    <submittedName>
        <fullName evidence="2">Uncharacterized protein</fullName>
    </submittedName>
</protein>
<dbReference type="Proteomes" id="UP000555552">
    <property type="component" value="Unassembled WGS sequence"/>
</dbReference>
<comment type="caution">
    <text evidence="2">The sequence shown here is derived from an EMBL/GenBank/DDBJ whole genome shotgun (WGS) entry which is preliminary data.</text>
</comment>
<keyword evidence="1" id="KW-0472">Membrane</keyword>
<dbReference type="AlphaFoldDB" id="A0A849BF96"/>
<organism evidence="2 3">
    <name type="scientific">Pseudokineococcus marinus</name>
    <dbReference type="NCBI Taxonomy" id="351215"/>
    <lineage>
        <taxon>Bacteria</taxon>
        <taxon>Bacillati</taxon>
        <taxon>Actinomycetota</taxon>
        <taxon>Actinomycetes</taxon>
        <taxon>Kineosporiales</taxon>
        <taxon>Kineosporiaceae</taxon>
        <taxon>Pseudokineococcus</taxon>
    </lineage>
</organism>
<dbReference type="RefSeq" id="WP_171201598.1">
    <property type="nucleotide sequence ID" value="NZ_BAAANP010000015.1"/>
</dbReference>
<sequence>MQTRTLGGEAGSRGFFGGTQGKTRTVGLIVVGIAGAVATITLQTPGLIATVVAAAVVYVATMRTHRGSPLVRFQARQRWAERQRTGTVDFAPVATRPDDVDGTPRGRGRAAKAQAAREWARYRDWPDGAEGMHWLQRGRGEPGIAWHTPTGEDAYLSVAFAVEGQIRGMESDAFLELAMTSWGAMLARLGSKGSLAKRVQSLTRVVPVDSAYHEAWVWSQLDDAAPRTLVESYDEVVTRVSRSGLMQRHYVVARWPLTPDFIAEAARRGPAQEGWRRLMKAQITQVRSQLKGAKLGQVTPVSAAQLAAVLRHMQQPSWPIDQAADVDIDAPWAPSRDEWSATVTSGVDPDGNPEQWWHRTALLPIEAFETGPRTSLWIAPLLSQLPYPIVRTLSLQTEVIPAADARRAARTDVTTDLADLEAQKEKGVLTSEELSAGLAAARARLDDLRPGSGHHGAGWAGHLTISARSREELIEARARIEEAAGNAGIASLEWLDTQQAAASACTWPLARGMAPVGRSTGTTVRGLLAGTGSKEAM</sequence>
<evidence type="ECO:0000313" key="3">
    <source>
        <dbReference type="Proteomes" id="UP000555552"/>
    </source>
</evidence>
<evidence type="ECO:0000313" key="2">
    <source>
        <dbReference type="EMBL" id="NNH21740.1"/>
    </source>
</evidence>
<dbReference type="EMBL" id="JABEMA010000006">
    <property type="protein sequence ID" value="NNH21740.1"/>
    <property type="molecule type" value="Genomic_DNA"/>
</dbReference>
<keyword evidence="3" id="KW-1185">Reference proteome</keyword>
<gene>
    <name evidence="2" type="ORF">HLB09_01275</name>
</gene>
<feature type="transmembrane region" description="Helical" evidence="1">
    <location>
        <begin position="26"/>
        <end position="59"/>
    </location>
</feature>
<name>A0A849BF96_9ACTN</name>
<proteinExistence type="predicted"/>
<evidence type="ECO:0000256" key="1">
    <source>
        <dbReference type="SAM" id="Phobius"/>
    </source>
</evidence>
<keyword evidence="1" id="KW-1133">Transmembrane helix</keyword>
<keyword evidence="1" id="KW-0812">Transmembrane</keyword>